<reference evidence="4" key="1">
    <citation type="journal article" date="2023" name="Mol. Phylogenet. Evol.">
        <title>Genome-scale phylogeny and comparative genomics of the fungal order Sordariales.</title>
        <authorList>
            <person name="Hensen N."/>
            <person name="Bonometti L."/>
            <person name="Westerberg I."/>
            <person name="Brannstrom I.O."/>
            <person name="Guillou S."/>
            <person name="Cros-Aarteil S."/>
            <person name="Calhoun S."/>
            <person name="Haridas S."/>
            <person name="Kuo A."/>
            <person name="Mondo S."/>
            <person name="Pangilinan J."/>
            <person name="Riley R."/>
            <person name="LaButti K."/>
            <person name="Andreopoulos B."/>
            <person name="Lipzen A."/>
            <person name="Chen C."/>
            <person name="Yan M."/>
            <person name="Daum C."/>
            <person name="Ng V."/>
            <person name="Clum A."/>
            <person name="Steindorff A."/>
            <person name="Ohm R.A."/>
            <person name="Martin F."/>
            <person name="Silar P."/>
            <person name="Natvig D.O."/>
            <person name="Lalanne C."/>
            <person name="Gautier V."/>
            <person name="Ament-Velasquez S.L."/>
            <person name="Kruys A."/>
            <person name="Hutchinson M.I."/>
            <person name="Powell A.J."/>
            <person name="Barry K."/>
            <person name="Miller A.N."/>
            <person name="Grigoriev I.V."/>
            <person name="Debuchy R."/>
            <person name="Gladieux P."/>
            <person name="Hiltunen Thoren M."/>
            <person name="Johannesson H."/>
        </authorList>
    </citation>
    <scope>NUCLEOTIDE SEQUENCE [LARGE SCALE GENOMIC DNA]</scope>
    <source>
        <strain evidence="4">CBS 340.73</strain>
    </source>
</reference>
<dbReference type="AlphaFoldDB" id="A0AAN6S2L2"/>
<sequence length="614" mass="69438">MFCISAGLAALSGAAVALLCVWLFQFLGEGRPEGRLWPVFRRRADIASQRKHGASAGPQGADEEGPHGRSRPAAGNNAAEPEEDQAYPYRPLNTISPVRLIEVLPEPVDGTIVCKVHQRDIGSASDHPYCALSYLWGNPDKTRKILLEDDTGRRYAQPLHENIWQFLNRAFQQGRFGVLFWTDSLCLNQKDKEEMAQQIPRMGRIYSAAAEVLIWLGHDEVGERGFDLVQECPMEEYGRVRDAAIRLLLLPYWSRVWIVQEVVLARKARVAYGNITRAVDIDDLRSQLDAFQHETPELNYQPTIWNLCKLREKQGSRDLWDIISTFELCNSTKTVDKVYGFLGLADEGIGGRLEVNPDKEPLEVLWDVLFEFRSPRDDFEKFDRVLQSLQRMFLLDANFSSLQKYANHKRTSQRHRRMAEVALCVLDAANIVRMHCITETGSQWREAVLAALASAATRPQDVTEDQNAALVGLATTGRGAYSSWWQSSRRRTKRPSPWRCVTHQLEARHSSATRSLAGATPSTGFLLGQEALSRDLGCNPMSGCDLSMMVCDIPDIGFRLVLHLRPQENVEIIGQAQGYIFLDLWHQPSSSLGRWFASAWSSQSNKLNWRASRR</sequence>
<feature type="region of interest" description="Disordered" evidence="1">
    <location>
        <begin position="48"/>
        <end position="87"/>
    </location>
</feature>
<dbReference type="PANTHER" id="PTHR24148">
    <property type="entry name" value="ANKYRIN REPEAT DOMAIN-CONTAINING PROTEIN 39 HOMOLOG-RELATED"/>
    <property type="match status" value="1"/>
</dbReference>
<protein>
    <submittedName>
        <fullName evidence="3">Heterokaryon incompatibility protein-domain-containing protein</fullName>
    </submittedName>
</protein>
<name>A0AAN6S2L2_9PEZI</name>
<keyword evidence="4" id="KW-1185">Reference proteome</keyword>
<evidence type="ECO:0000256" key="1">
    <source>
        <dbReference type="SAM" id="MobiDB-lite"/>
    </source>
</evidence>
<comment type="caution">
    <text evidence="3">The sequence shown here is derived from an EMBL/GenBank/DDBJ whole genome shotgun (WGS) entry which is preliminary data.</text>
</comment>
<proteinExistence type="predicted"/>
<evidence type="ECO:0000313" key="3">
    <source>
        <dbReference type="EMBL" id="KAK3938807.1"/>
    </source>
</evidence>
<gene>
    <name evidence="3" type="ORF">QBC46DRAFT_409831</name>
</gene>
<evidence type="ECO:0000259" key="2">
    <source>
        <dbReference type="Pfam" id="PF06985"/>
    </source>
</evidence>
<feature type="domain" description="Heterokaryon incompatibility" evidence="2">
    <location>
        <begin position="129"/>
        <end position="261"/>
    </location>
</feature>
<dbReference type="EMBL" id="MU853822">
    <property type="protein sequence ID" value="KAK3938807.1"/>
    <property type="molecule type" value="Genomic_DNA"/>
</dbReference>
<dbReference type="PANTHER" id="PTHR24148:SF64">
    <property type="entry name" value="HETEROKARYON INCOMPATIBILITY DOMAIN-CONTAINING PROTEIN"/>
    <property type="match status" value="1"/>
</dbReference>
<evidence type="ECO:0000313" key="4">
    <source>
        <dbReference type="Proteomes" id="UP001303473"/>
    </source>
</evidence>
<dbReference type="InterPro" id="IPR010730">
    <property type="entry name" value="HET"/>
</dbReference>
<dbReference type="Pfam" id="PF06985">
    <property type="entry name" value="HET"/>
    <property type="match status" value="1"/>
</dbReference>
<organism evidence="3 4">
    <name type="scientific">Diplogelasinospora grovesii</name>
    <dbReference type="NCBI Taxonomy" id="303347"/>
    <lineage>
        <taxon>Eukaryota</taxon>
        <taxon>Fungi</taxon>
        <taxon>Dikarya</taxon>
        <taxon>Ascomycota</taxon>
        <taxon>Pezizomycotina</taxon>
        <taxon>Sordariomycetes</taxon>
        <taxon>Sordariomycetidae</taxon>
        <taxon>Sordariales</taxon>
        <taxon>Diplogelasinosporaceae</taxon>
        <taxon>Diplogelasinospora</taxon>
    </lineage>
</organism>
<accession>A0AAN6S2L2</accession>
<dbReference type="InterPro" id="IPR052895">
    <property type="entry name" value="HetReg/Transcr_Mod"/>
</dbReference>
<dbReference type="Proteomes" id="UP001303473">
    <property type="component" value="Unassembled WGS sequence"/>
</dbReference>